<evidence type="ECO:0000313" key="7">
    <source>
        <dbReference type="EMBL" id="MDQ0995112.1"/>
    </source>
</evidence>
<feature type="transmembrane region" description="Helical" evidence="6">
    <location>
        <begin position="40"/>
        <end position="65"/>
    </location>
</feature>
<comment type="caution">
    <text evidence="7">The sequence shown here is derived from an EMBL/GenBank/DDBJ whole genome shotgun (WGS) entry which is preliminary data.</text>
</comment>
<evidence type="ECO:0000256" key="3">
    <source>
        <dbReference type="ARBA" id="ARBA00022692"/>
    </source>
</evidence>
<keyword evidence="5 6" id="KW-0472">Membrane</keyword>
<keyword evidence="8" id="KW-1185">Reference proteome</keyword>
<feature type="transmembrane region" description="Helical" evidence="6">
    <location>
        <begin position="149"/>
        <end position="176"/>
    </location>
</feature>
<keyword evidence="2" id="KW-1003">Cell membrane</keyword>
<keyword evidence="3 6" id="KW-0812">Transmembrane</keyword>
<dbReference type="PANTHER" id="PTHR30086">
    <property type="entry name" value="ARGININE EXPORTER PROTEIN ARGO"/>
    <property type="match status" value="1"/>
</dbReference>
<evidence type="ECO:0000256" key="2">
    <source>
        <dbReference type="ARBA" id="ARBA00022475"/>
    </source>
</evidence>
<dbReference type="Proteomes" id="UP001237780">
    <property type="component" value="Unassembled WGS sequence"/>
</dbReference>
<proteinExistence type="predicted"/>
<feature type="transmembrane region" description="Helical" evidence="6">
    <location>
        <begin position="6"/>
        <end position="28"/>
    </location>
</feature>
<evidence type="ECO:0000256" key="6">
    <source>
        <dbReference type="SAM" id="Phobius"/>
    </source>
</evidence>
<evidence type="ECO:0000256" key="5">
    <source>
        <dbReference type="ARBA" id="ARBA00023136"/>
    </source>
</evidence>
<gene>
    <name evidence="7" type="ORF">QFZ34_000289</name>
</gene>
<feature type="transmembrane region" description="Helical" evidence="6">
    <location>
        <begin position="188"/>
        <end position="206"/>
    </location>
</feature>
<dbReference type="RefSeq" id="WP_307275842.1">
    <property type="nucleotide sequence ID" value="NZ_JAUSZT010000001.1"/>
</dbReference>
<dbReference type="PANTHER" id="PTHR30086:SF19">
    <property type="entry name" value="THREONINE EFFLUX PROTEIN"/>
    <property type="match status" value="1"/>
</dbReference>
<keyword evidence="4 6" id="KW-1133">Transmembrane helix</keyword>
<organism evidence="7 8">
    <name type="scientific">Phyllobacterium ifriqiyense</name>
    <dbReference type="NCBI Taxonomy" id="314238"/>
    <lineage>
        <taxon>Bacteria</taxon>
        <taxon>Pseudomonadati</taxon>
        <taxon>Pseudomonadota</taxon>
        <taxon>Alphaproteobacteria</taxon>
        <taxon>Hyphomicrobiales</taxon>
        <taxon>Phyllobacteriaceae</taxon>
        <taxon>Phyllobacterium</taxon>
    </lineage>
</organism>
<evidence type="ECO:0000313" key="8">
    <source>
        <dbReference type="Proteomes" id="UP001237780"/>
    </source>
</evidence>
<evidence type="ECO:0000256" key="1">
    <source>
        <dbReference type="ARBA" id="ARBA00004651"/>
    </source>
</evidence>
<sequence>MDALAILVSIIAAMAIGAMSPGPSFVLVSRIALSSSRAHGLASALGMGVGGFIFASLAVLGLTALLMQFEWLYLAFKIIGGGYLIYMAYRICRGASAPLDTGKSVRGSKEMTVYRAFFTGLITQLSNPKTSIFYASIFAAVLPADPAKWLLFAIPVSLFLVEAGWYTIVALAFSGFRMRALYSRLKKWLDYSAGTVMGFLGIKLIVEAFNRKI</sequence>
<dbReference type="Pfam" id="PF01810">
    <property type="entry name" value="LysE"/>
    <property type="match status" value="1"/>
</dbReference>
<accession>A0ABU0S312</accession>
<comment type="subcellular location">
    <subcellularLocation>
        <location evidence="1">Cell membrane</location>
        <topology evidence="1">Multi-pass membrane protein</topology>
    </subcellularLocation>
</comment>
<feature type="transmembrane region" description="Helical" evidence="6">
    <location>
        <begin position="113"/>
        <end position="137"/>
    </location>
</feature>
<evidence type="ECO:0000256" key="4">
    <source>
        <dbReference type="ARBA" id="ARBA00022989"/>
    </source>
</evidence>
<reference evidence="7 8" key="1">
    <citation type="submission" date="2023-07" db="EMBL/GenBank/DDBJ databases">
        <title>Comparative genomics of wheat-associated soil bacteria to identify genetic determinants of phenazine resistance.</title>
        <authorList>
            <person name="Mouncey N."/>
        </authorList>
    </citation>
    <scope>NUCLEOTIDE SEQUENCE [LARGE SCALE GENOMIC DNA]</scope>
    <source>
        <strain evidence="7 8">W4I11</strain>
    </source>
</reference>
<dbReference type="EMBL" id="JAUSZT010000001">
    <property type="protein sequence ID" value="MDQ0995112.1"/>
    <property type="molecule type" value="Genomic_DNA"/>
</dbReference>
<name>A0ABU0S312_9HYPH</name>
<protein>
    <submittedName>
        <fullName evidence="7">Threonine/homoserine/homoserine lactone efflux protein</fullName>
    </submittedName>
</protein>
<dbReference type="InterPro" id="IPR001123">
    <property type="entry name" value="LeuE-type"/>
</dbReference>
<feature type="transmembrane region" description="Helical" evidence="6">
    <location>
        <begin position="71"/>
        <end position="92"/>
    </location>
</feature>